<dbReference type="AlphaFoldDB" id="A0A177C9E7"/>
<gene>
    <name evidence="2" type="ORF">CC84DRAFT_1177920</name>
</gene>
<protein>
    <submittedName>
        <fullName evidence="2">Uncharacterized protein</fullName>
    </submittedName>
</protein>
<dbReference type="Proteomes" id="UP000077069">
    <property type="component" value="Unassembled WGS sequence"/>
</dbReference>
<dbReference type="OrthoDB" id="10545025at2759"/>
<feature type="region of interest" description="Disordered" evidence="1">
    <location>
        <begin position="31"/>
        <end position="74"/>
    </location>
</feature>
<sequence>MKCQPSEQIVYESVEEDMGALLYLQKIPETRKASGPRARKVRDNDELEGRPQNRHRRSRAPSPEEELSEHQQHYHLRSSVSMPAKYALRQFDRHVLVRTFIELKEEIRADGDFIWWLQGDDNVYFRIVQTFAPEEVRAVVRTMTTYINHAAMQSDVLPWPAFKADITKRIVAASNSRDNVLLTFQSTISTILKHHIISLGYMRISAVGSG</sequence>
<dbReference type="EMBL" id="KV441554">
    <property type="protein sequence ID" value="OAG04006.1"/>
    <property type="molecule type" value="Genomic_DNA"/>
</dbReference>
<evidence type="ECO:0000256" key="1">
    <source>
        <dbReference type="SAM" id="MobiDB-lite"/>
    </source>
</evidence>
<evidence type="ECO:0000313" key="2">
    <source>
        <dbReference type="EMBL" id="OAG04006.1"/>
    </source>
</evidence>
<feature type="compositionally biased region" description="Basic and acidic residues" evidence="1">
    <location>
        <begin position="41"/>
        <end position="51"/>
    </location>
</feature>
<dbReference type="GeneID" id="28763795"/>
<evidence type="ECO:0000313" key="3">
    <source>
        <dbReference type="Proteomes" id="UP000077069"/>
    </source>
</evidence>
<keyword evidence="3" id="KW-1185">Reference proteome</keyword>
<proteinExistence type="predicted"/>
<reference evidence="2 3" key="1">
    <citation type="submission" date="2016-05" db="EMBL/GenBank/DDBJ databases">
        <title>Comparative analysis of secretome profiles of manganese(II)-oxidizing ascomycete fungi.</title>
        <authorList>
            <consortium name="DOE Joint Genome Institute"/>
            <person name="Zeiner C.A."/>
            <person name="Purvine S.O."/>
            <person name="Zink E.M."/>
            <person name="Wu S."/>
            <person name="Pasa-Tolic L."/>
            <person name="Chaput D.L."/>
            <person name="Haridas S."/>
            <person name="Grigoriev I.V."/>
            <person name="Santelli C.M."/>
            <person name="Hansel C.M."/>
        </authorList>
    </citation>
    <scope>NUCLEOTIDE SEQUENCE [LARGE SCALE GENOMIC DNA]</scope>
    <source>
        <strain evidence="2 3">AP3s5-JAC2a</strain>
    </source>
</reference>
<accession>A0A177C9E7</accession>
<organism evidence="2 3">
    <name type="scientific">Paraphaeosphaeria sporulosa</name>
    <dbReference type="NCBI Taxonomy" id="1460663"/>
    <lineage>
        <taxon>Eukaryota</taxon>
        <taxon>Fungi</taxon>
        <taxon>Dikarya</taxon>
        <taxon>Ascomycota</taxon>
        <taxon>Pezizomycotina</taxon>
        <taxon>Dothideomycetes</taxon>
        <taxon>Pleosporomycetidae</taxon>
        <taxon>Pleosporales</taxon>
        <taxon>Massarineae</taxon>
        <taxon>Didymosphaeriaceae</taxon>
        <taxon>Paraphaeosphaeria</taxon>
    </lineage>
</organism>
<dbReference type="InParanoid" id="A0A177C9E7"/>
<name>A0A177C9E7_9PLEO</name>
<dbReference type="RefSeq" id="XP_018034371.1">
    <property type="nucleotide sequence ID" value="XM_018180309.1"/>
</dbReference>